<dbReference type="EMBL" id="AMQM01007157">
    <property type="status" value="NOT_ANNOTATED_CDS"/>
    <property type="molecule type" value="Genomic_DNA"/>
</dbReference>
<dbReference type="EMBL" id="KB097579">
    <property type="protein sequence ID" value="ESN93913.1"/>
    <property type="molecule type" value="Genomic_DNA"/>
</dbReference>
<keyword evidence="4" id="KW-1185">Reference proteome</keyword>
<evidence type="ECO:0000313" key="4">
    <source>
        <dbReference type="Proteomes" id="UP000015101"/>
    </source>
</evidence>
<proteinExistence type="predicted"/>
<gene>
    <name evidence="3" type="primary">20207657</name>
    <name evidence="2" type="ORF">HELRODRAFT_180320</name>
</gene>
<protein>
    <submittedName>
        <fullName evidence="2 3">Uncharacterized protein</fullName>
    </submittedName>
</protein>
<evidence type="ECO:0000256" key="1">
    <source>
        <dbReference type="SAM" id="MobiDB-lite"/>
    </source>
</evidence>
<feature type="compositionally biased region" description="Basic residues" evidence="1">
    <location>
        <begin position="17"/>
        <end position="33"/>
    </location>
</feature>
<dbReference type="HOGENOM" id="CLU_1534240_0_0_1"/>
<dbReference type="EnsemblMetazoa" id="HelroT180320">
    <property type="protein sequence ID" value="HelroP180320"/>
    <property type="gene ID" value="HelroG180320"/>
</dbReference>
<dbReference type="GeneID" id="20207657"/>
<feature type="region of interest" description="Disordered" evidence="1">
    <location>
        <begin position="1"/>
        <end position="43"/>
    </location>
</feature>
<dbReference type="InParanoid" id="T1FFQ8"/>
<dbReference type="RefSeq" id="XP_009027891.1">
    <property type="nucleotide sequence ID" value="XM_009029643.1"/>
</dbReference>
<accession>T1FFQ8</accession>
<dbReference type="KEGG" id="hro:HELRODRAFT_180320"/>
<evidence type="ECO:0000313" key="3">
    <source>
        <dbReference type="EnsemblMetazoa" id="HelroP180320"/>
    </source>
</evidence>
<sequence length="175" mass="20453">MKSRQESPKSRFSPNYHKSKSKKLFKVANKKLKSNGNNNVKRSLSQSKSFSFGTLMDNLVQHKTLKYRMSNKLKKFLDHSNPLMDQGSNISENLNKKVQFIDSQAEENFSRNSKCEKVYEKLNGRACESENYDDLFNELELSAIEKTIQFDESIRVETMKNVDNDNTQKYFEVEK</sequence>
<evidence type="ECO:0000313" key="2">
    <source>
        <dbReference type="EMBL" id="ESN93913.1"/>
    </source>
</evidence>
<reference evidence="3" key="3">
    <citation type="submission" date="2015-06" db="UniProtKB">
        <authorList>
            <consortium name="EnsemblMetazoa"/>
        </authorList>
    </citation>
    <scope>IDENTIFICATION</scope>
</reference>
<dbReference type="Proteomes" id="UP000015101">
    <property type="component" value="Unassembled WGS sequence"/>
</dbReference>
<name>T1FFQ8_HELRO</name>
<organism evidence="3 4">
    <name type="scientific">Helobdella robusta</name>
    <name type="common">Californian leech</name>
    <dbReference type="NCBI Taxonomy" id="6412"/>
    <lineage>
        <taxon>Eukaryota</taxon>
        <taxon>Metazoa</taxon>
        <taxon>Spiralia</taxon>
        <taxon>Lophotrochozoa</taxon>
        <taxon>Annelida</taxon>
        <taxon>Clitellata</taxon>
        <taxon>Hirudinea</taxon>
        <taxon>Rhynchobdellida</taxon>
        <taxon>Glossiphoniidae</taxon>
        <taxon>Helobdella</taxon>
    </lineage>
</organism>
<dbReference type="AlphaFoldDB" id="T1FFQ8"/>
<reference evidence="2 4" key="2">
    <citation type="journal article" date="2013" name="Nature">
        <title>Insights into bilaterian evolution from three spiralian genomes.</title>
        <authorList>
            <person name="Simakov O."/>
            <person name="Marletaz F."/>
            <person name="Cho S.J."/>
            <person name="Edsinger-Gonzales E."/>
            <person name="Havlak P."/>
            <person name="Hellsten U."/>
            <person name="Kuo D.H."/>
            <person name="Larsson T."/>
            <person name="Lv J."/>
            <person name="Arendt D."/>
            <person name="Savage R."/>
            <person name="Osoegawa K."/>
            <person name="de Jong P."/>
            <person name="Grimwood J."/>
            <person name="Chapman J.A."/>
            <person name="Shapiro H."/>
            <person name="Aerts A."/>
            <person name="Otillar R.P."/>
            <person name="Terry A.Y."/>
            <person name="Boore J.L."/>
            <person name="Grigoriev I.V."/>
            <person name="Lindberg D.R."/>
            <person name="Seaver E.C."/>
            <person name="Weisblat D.A."/>
            <person name="Putnam N.H."/>
            <person name="Rokhsar D.S."/>
        </authorList>
    </citation>
    <scope>NUCLEOTIDE SEQUENCE</scope>
</reference>
<dbReference type="CTD" id="20207657"/>
<reference evidence="4" key="1">
    <citation type="submission" date="2012-12" db="EMBL/GenBank/DDBJ databases">
        <authorList>
            <person name="Hellsten U."/>
            <person name="Grimwood J."/>
            <person name="Chapman J.A."/>
            <person name="Shapiro H."/>
            <person name="Aerts A."/>
            <person name="Otillar R.P."/>
            <person name="Terry A.Y."/>
            <person name="Boore J.L."/>
            <person name="Simakov O."/>
            <person name="Marletaz F."/>
            <person name="Cho S.-J."/>
            <person name="Edsinger-Gonzales E."/>
            <person name="Havlak P."/>
            <person name="Kuo D.-H."/>
            <person name="Larsson T."/>
            <person name="Lv J."/>
            <person name="Arendt D."/>
            <person name="Savage R."/>
            <person name="Osoegawa K."/>
            <person name="de Jong P."/>
            <person name="Lindberg D.R."/>
            <person name="Seaver E.C."/>
            <person name="Weisblat D.A."/>
            <person name="Putnam N.H."/>
            <person name="Grigoriev I.V."/>
            <person name="Rokhsar D.S."/>
        </authorList>
    </citation>
    <scope>NUCLEOTIDE SEQUENCE</scope>
</reference>